<feature type="transmembrane region" description="Helical" evidence="9">
    <location>
        <begin position="411"/>
        <end position="430"/>
    </location>
</feature>
<evidence type="ECO:0000256" key="3">
    <source>
        <dbReference type="ARBA" id="ARBA00022448"/>
    </source>
</evidence>
<accession>A0A2N3WJA9</accession>
<feature type="transmembrane region" description="Helical" evidence="9">
    <location>
        <begin position="311"/>
        <end position="333"/>
    </location>
</feature>
<keyword evidence="6 9" id="KW-1133">Transmembrane helix</keyword>
<keyword evidence="7 9" id="KW-0472">Membrane</keyword>
<evidence type="ECO:0000256" key="8">
    <source>
        <dbReference type="SAM" id="MobiDB-lite"/>
    </source>
</evidence>
<feature type="transmembrane region" description="Helical" evidence="9">
    <location>
        <begin position="143"/>
        <end position="161"/>
    </location>
</feature>
<feature type="transmembrane region" description="Helical" evidence="9">
    <location>
        <begin position="85"/>
        <end position="104"/>
    </location>
</feature>
<dbReference type="AlphaFoldDB" id="A0A2N3WJA9"/>
<dbReference type="PANTHER" id="PTHR23501:SF197">
    <property type="entry name" value="COMD"/>
    <property type="match status" value="1"/>
</dbReference>
<comment type="caution">
    <text evidence="11">The sequence shown here is derived from an EMBL/GenBank/DDBJ whole genome shotgun (WGS) entry which is preliminary data.</text>
</comment>
<evidence type="ECO:0000256" key="6">
    <source>
        <dbReference type="ARBA" id="ARBA00022989"/>
    </source>
</evidence>
<dbReference type="PRINTS" id="PR01036">
    <property type="entry name" value="TCRTETB"/>
</dbReference>
<evidence type="ECO:0000256" key="4">
    <source>
        <dbReference type="ARBA" id="ARBA00022475"/>
    </source>
</evidence>
<comment type="subcellular location">
    <subcellularLocation>
        <location evidence="1">Cell membrane</location>
        <topology evidence="1">Multi-pass membrane protein</topology>
    </subcellularLocation>
</comment>
<feature type="transmembrane region" description="Helical" evidence="9">
    <location>
        <begin position="340"/>
        <end position="359"/>
    </location>
</feature>
<feature type="transmembrane region" description="Helical" evidence="9">
    <location>
        <begin position="173"/>
        <end position="195"/>
    </location>
</feature>
<keyword evidence="5 9" id="KW-0812">Transmembrane</keyword>
<dbReference type="Pfam" id="PF07690">
    <property type="entry name" value="MFS_1"/>
    <property type="match status" value="2"/>
</dbReference>
<dbReference type="CDD" id="cd17502">
    <property type="entry name" value="MFS_Azr1_MDR_like"/>
    <property type="match status" value="1"/>
</dbReference>
<feature type="transmembrane region" description="Helical" evidence="9">
    <location>
        <begin position="207"/>
        <end position="227"/>
    </location>
</feature>
<evidence type="ECO:0000313" key="11">
    <source>
        <dbReference type="EMBL" id="PKV93949.1"/>
    </source>
</evidence>
<dbReference type="PROSITE" id="PS50850">
    <property type="entry name" value="MFS"/>
    <property type="match status" value="1"/>
</dbReference>
<organism evidence="11 12">
    <name type="scientific">Amycolatopsis echigonensis</name>
    <dbReference type="NCBI Taxonomy" id="2576905"/>
    <lineage>
        <taxon>Bacteria</taxon>
        <taxon>Bacillati</taxon>
        <taxon>Actinomycetota</taxon>
        <taxon>Actinomycetes</taxon>
        <taxon>Pseudonocardiales</taxon>
        <taxon>Pseudonocardiaceae</taxon>
        <taxon>Amycolatopsis</taxon>
    </lineage>
</organism>
<dbReference type="SUPFAM" id="SSF103473">
    <property type="entry name" value="MFS general substrate transporter"/>
    <property type="match status" value="2"/>
</dbReference>
<evidence type="ECO:0000256" key="9">
    <source>
        <dbReference type="SAM" id="Phobius"/>
    </source>
</evidence>
<feature type="transmembrane region" description="Helical" evidence="9">
    <location>
        <begin position="55"/>
        <end position="73"/>
    </location>
</feature>
<evidence type="ECO:0000256" key="1">
    <source>
        <dbReference type="ARBA" id="ARBA00004651"/>
    </source>
</evidence>
<name>A0A2N3WJA9_9PSEU</name>
<dbReference type="EMBL" id="PJMY01000003">
    <property type="protein sequence ID" value="PKV93949.1"/>
    <property type="molecule type" value="Genomic_DNA"/>
</dbReference>
<dbReference type="OrthoDB" id="4082704at2"/>
<feature type="transmembrane region" description="Helical" evidence="9">
    <location>
        <begin position="110"/>
        <end position="131"/>
    </location>
</feature>
<feature type="transmembrane region" description="Helical" evidence="9">
    <location>
        <begin position="276"/>
        <end position="299"/>
    </location>
</feature>
<keyword evidence="4" id="KW-1003">Cell membrane</keyword>
<keyword evidence="12" id="KW-1185">Reference proteome</keyword>
<comment type="similarity">
    <text evidence="2">Belongs to the major facilitator superfamily. TCR/Tet family.</text>
</comment>
<dbReference type="Proteomes" id="UP000233750">
    <property type="component" value="Unassembled WGS sequence"/>
</dbReference>
<dbReference type="RefSeq" id="WP_101437495.1">
    <property type="nucleotide sequence ID" value="NZ_PJMY01000003.1"/>
</dbReference>
<evidence type="ECO:0000256" key="7">
    <source>
        <dbReference type="ARBA" id="ARBA00023136"/>
    </source>
</evidence>
<evidence type="ECO:0000313" key="12">
    <source>
        <dbReference type="Proteomes" id="UP000233750"/>
    </source>
</evidence>
<proteinExistence type="inferred from homology"/>
<evidence type="ECO:0000259" key="10">
    <source>
        <dbReference type="PROSITE" id="PS50850"/>
    </source>
</evidence>
<dbReference type="PANTHER" id="PTHR23501">
    <property type="entry name" value="MAJOR FACILITATOR SUPERFAMILY"/>
    <property type="match status" value="1"/>
</dbReference>
<dbReference type="NCBIfam" id="TIGR00711">
    <property type="entry name" value="efflux_EmrB"/>
    <property type="match status" value="1"/>
</dbReference>
<feature type="domain" description="Major facilitator superfamily (MFS) profile" evidence="10">
    <location>
        <begin position="20"/>
        <end position="491"/>
    </location>
</feature>
<feature type="region of interest" description="Disordered" evidence="8">
    <location>
        <begin position="493"/>
        <end position="514"/>
    </location>
</feature>
<evidence type="ECO:0000256" key="2">
    <source>
        <dbReference type="ARBA" id="ARBA00007520"/>
    </source>
</evidence>
<feature type="transmembrane region" description="Helical" evidence="9">
    <location>
        <begin position="464"/>
        <end position="486"/>
    </location>
</feature>
<dbReference type="InterPro" id="IPR004638">
    <property type="entry name" value="EmrB-like"/>
</dbReference>
<dbReference type="InterPro" id="IPR011701">
    <property type="entry name" value="MFS"/>
</dbReference>
<dbReference type="GO" id="GO:0022857">
    <property type="term" value="F:transmembrane transporter activity"/>
    <property type="evidence" value="ECO:0007669"/>
    <property type="project" value="InterPro"/>
</dbReference>
<dbReference type="GO" id="GO:0005886">
    <property type="term" value="C:plasma membrane"/>
    <property type="evidence" value="ECO:0007669"/>
    <property type="project" value="UniProtKB-SubCell"/>
</dbReference>
<sequence>MTDRPGAGVPAVSRSRPVLVFAGLMVAMLLATLDTQVVATALPTIAGDLGGLNQFAWVTTAYLLTFTAVSPLYGKLGDLFGRRRVFLVAIVIFLVGSALCGAADSMTMLIIFRALQGIGGGGLTVSIFAILGDLFDPREGARYQSYATAVFGVSSVSGPLLGGVITDHLSWRWIFYLNMPLGVVALTLVAVFLRLPSAEARRARIDYGGIVLLATASTAVALLSSWAGHSYPWSSPVIIGLIAGAVVLIAAWLVVESKAAQPIIPLRLFRDSTFTIANVVAFVAGFVTMGALTYVALYLQMVTGVSPQSAGLLMLPLTAGLLIATTVSGQIMFRTGSYKWFPAASMAVAALAFVLLATLSVDSGLVVICGYLAILGLGGGLSQQTVVIAAQNTTPRADLGAATSTVTFTRMLGTLLGASIFGAILNSGLAGQSGLSQGISVTPEAVSKMPERARHAYELAFSHALTGVFLTGIPILLVALAVALFMKNIPLAPRRNGPPAPAPEPEPAAKSSTP</sequence>
<reference evidence="11 12" key="1">
    <citation type="submission" date="2017-12" db="EMBL/GenBank/DDBJ databases">
        <title>Sequencing the genomes of 1000 Actinobacteria strains.</title>
        <authorList>
            <person name="Klenk H.-P."/>
        </authorList>
    </citation>
    <scope>NUCLEOTIDE SEQUENCE [LARGE SCALE GENOMIC DNA]</scope>
    <source>
        <strain evidence="11 12">DSM 45165</strain>
    </source>
</reference>
<feature type="transmembrane region" description="Helical" evidence="9">
    <location>
        <begin position="233"/>
        <end position="255"/>
    </location>
</feature>
<dbReference type="FunFam" id="1.20.1720.10:FF:000004">
    <property type="entry name" value="EmrB/QacA family drug resistance transporter"/>
    <property type="match status" value="1"/>
</dbReference>
<protein>
    <submittedName>
        <fullName evidence="11">EmrB/QacA subfamily drug resistance transporter</fullName>
    </submittedName>
</protein>
<dbReference type="Gene3D" id="1.20.1250.20">
    <property type="entry name" value="MFS general substrate transporter like domains"/>
    <property type="match status" value="1"/>
</dbReference>
<keyword evidence="3" id="KW-0813">Transport</keyword>
<feature type="compositionally biased region" description="Pro residues" evidence="8">
    <location>
        <begin position="496"/>
        <end position="506"/>
    </location>
</feature>
<feature type="transmembrane region" description="Helical" evidence="9">
    <location>
        <begin position="365"/>
        <end position="390"/>
    </location>
</feature>
<evidence type="ECO:0000256" key="5">
    <source>
        <dbReference type="ARBA" id="ARBA00022692"/>
    </source>
</evidence>
<dbReference type="Gene3D" id="1.20.1720.10">
    <property type="entry name" value="Multidrug resistance protein D"/>
    <property type="match status" value="1"/>
</dbReference>
<gene>
    <name evidence="11" type="ORF">ATK30_4810</name>
</gene>
<dbReference type="InterPro" id="IPR036259">
    <property type="entry name" value="MFS_trans_sf"/>
</dbReference>
<dbReference type="InterPro" id="IPR020846">
    <property type="entry name" value="MFS_dom"/>
</dbReference>